<keyword evidence="3 5" id="KW-1133">Transmembrane helix</keyword>
<sequence length="289" mass="31957">MSAPTGYTVDPPTYTAPGAKKAYGATSNPQQHEAEQPLLGGQQWASGSQAPRNDWDAEGSEDDIPDDFKIGVTVSQSSQDVRAAFVRKVYGVLFVQILSTVLVGWLMSTDQISAWVQDHRGLMLIPMIGALFAMGGCFWKRHSHPLNLVFLGIFTLFEAATIGSVISYFNSTIVLQAMLITVFLFAGLTLFTLQSKWDFDGMAPYLFGALLVFFFTGIVGLFIPYSKTTDMIIAGAGVLLFSAYIIFDTHTLFNRLHVDDWVIACVSLYLDIINLFLQILRLLSDIQDR</sequence>
<dbReference type="PANTHER" id="PTHR23291:SF50">
    <property type="entry name" value="PROTEIN LIFEGUARD 4"/>
    <property type="match status" value="1"/>
</dbReference>
<feature type="region of interest" description="Disordered" evidence="6">
    <location>
        <begin position="1"/>
        <end position="61"/>
    </location>
</feature>
<feature type="transmembrane region" description="Helical" evidence="5">
    <location>
        <begin position="173"/>
        <end position="193"/>
    </location>
</feature>
<keyword evidence="8" id="KW-1185">Reference proteome</keyword>
<feature type="transmembrane region" description="Helical" evidence="5">
    <location>
        <begin position="231"/>
        <end position="249"/>
    </location>
</feature>
<proteinExistence type="inferred from homology"/>
<evidence type="ECO:0000256" key="6">
    <source>
        <dbReference type="SAM" id="MobiDB-lite"/>
    </source>
</evidence>
<protein>
    <submittedName>
        <fullName evidence="7">Inhibitor of apoptosis-promoting Bax1-domain-containing protein</fullName>
    </submittedName>
</protein>
<dbReference type="PANTHER" id="PTHR23291">
    <property type="entry name" value="BAX INHIBITOR-RELATED"/>
    <property type="match status" value="1"/>
</dbReference>
<dbReference type="CDD" id="cd10429">
    <property type="entry name" value="GAAP_like"/>
    <property type="match status" value="1"/>
</dbReference>
<feature type="transmembrane region" description="Helical" evidence="5">
    <location>
        <begin position="120"/>
        <end position="139"/>
    </location>
</feature>
<dbReference type="InterPro" id="IPR006214">
    <property type="entry name" value="Bax_inhibitor_1-related"/>
</dbReference>
<reference evidence="7 8" key="1">
    <citation type="submission" date="2016-07" db="EMBL/GenBank/DDBJ databases">
        <title>Pervasive Adenine N6-methylation of Active Genes in Fungi.</title>
        <authorList>
            <consortium name="DOE Joint Genome Institute"/>
            <person name="Mondo S.J."/>
            <person name="Dannebaum R.O."/>
            <person name="Kuo R.C."/>
            <person name="Labutti K."/>
            <person name="Haridas S."/>
            <person name="Kuo A."/>
            <person name="Salamov A."/>
            <person name="Ahrendt S.R."/>
            <person name="Lipzen A."/>
            <person name="Sullivan W."/>
            <person name="Andreopoulos W.B."/>
            <person name="Clum A."/>
            <person name="Lindquist E."/>
            <person name="Daum C."/>
            <person name="Ramamoorthy G.K."/>
            <person name="Gryganskyi A."/>
            <person name="Culley D."/>
            <person name="Magnuson J.K."/>
            <person name="James T.Y."/>
            <person name="O'Malley M.A."/>
            <person name="Stajich J.E."/>
            <person name="Spatafora J.W."/>
            <person name="Visel A."/>
            <person name="Grigoriev I.V."/>
        </authorList>
    </citation>
    <scope>NUCLEOTIDE SEQUENCE [LARGE SCALE GENOMIC DNA]</scope>
    <source>
        <strain evidence="7 8">62-1032</strain>
    </source>
</reference>
<keyword evidence="4 5" id="KW-0472">Membrane</keyword>
<evidence type="ECO:0000313" key="7">
    <source>
        <dbReference type="EMBL" id="ORY55725.1"/>
    </source>
</evidence>
<dbReference type="InParanoid" id="A0A1Y2DAN7"/>
<feature type="transmembrane region" description="Helical" evidence="5">
    <location>
        <begin position="205"/>
        <end position="225"/>
    </location>
</feature>
<evidence type="ECO:0000256" key="4">
    <source>
        <dbReference type="ARBA" id="ARBA00023136"/>
    </source>
</evidence>
<dbReference type="EMBL" id="MCGR01000089">
    <property type="protein sequence ID" value="ORY55725.1"/>
    <property type="molecule type" value="Genomic_DNA"/>
</dbReference>
<evidence type="ECO:0000256" key="1">
    <source>
        <dbReference type="ARBA" id="ARBA00004141"/>
    </source>
</evidence>
<feature type="transmembrane region" description="Helical" evidence="5">
    <location>
        <begin position="89"/>
        <end position="108"/>
    </location>
</feature>
<evidence type="ECO:0000256" key="5">
    <source>
        <dbReference type="RuleBase" id="RU004379"/>
    </source>
</evidence>
<dbReference type="GO" id="GO:0016020">
    <property type="term" value="C:membrane"/>
    <property type="evidence" value="ECO:0007669"/>
    <property type="project" value="UniProtKB-SubCell"/>
</dbReference>
<accession>A0A1Y2DAN7</accession>
<dbReference type="Pfam" id="PF01027">
    <property type="entry name" value="Bax1-I"/>
    <property type="match status" value="1"/>
</dbReference>
<keyword evidence="2 5" id="KW-0812">Transmembrane</keyword>
<evidence type="ECO:0000313" key="8">
    <source>
        <dbReference type="Proteomes" id="UP000193467"/>
    </source>
</evidence>
<feature type="transmembrane region" description="Helical" evidence="5">
    <location>
        <begin position="146"/>
        <end position="167"/>
    </location>
</feature>
<dbReference type="OrthoDB" id="7933078at2759"/>
<organism evidence="7 8">
    <name type="scientific">Leucosporidium creatinivorum</name>
    <dbReference type="NCBI Taxonomy" id="106004"/>
    <lineage>
        <taxon>Eukaryota</taxon>
        <taxon>Fungi</taxon>
        <taxon>Dikarya</taxon>
        <taxon>Basidiomycota</taxon>
        <taxon>Pucciniomycotina</taxon>
        <taxon>Microbotryomycetes</taxon>
        <taxon>Leucosporidiales</taxon>
        <taxon>Leucosporidium</taxon>
    </lineage>
</organism>
<evidence type="ECO:0000256" key="2">
    <source>
        <dbReference type="ARBA" id="ARBA00022692"/>
    </source>
</evidence>
<name>A0A1Y2DAN7_9BASI</name>
<dbReference type="AlphaFoldDB" id="A0A1Y2DAN7"/>
<evidence type="ECO:0000256" key="3">
    <source>
        <dbReference type="ARBA" id="ARBA00022989"/>
    </source>
</evidence>
<comment type="caution">
    <text evidence="7">The sequence shown here is derived from an EMBL/GenBank/DDBJ whole genome shotgun (WGS) entry which is preliminary data.</text>
</comment>
<dbReference type="STRING" id="106004.A0A1Y2DAN7"/>
<comment type="similarity">
    <text evidence="5">Belongs to the BI1 family.</text>
</comment>
<dbReference type="FunCoup" id="A0A1Y2DAN7">
    <property type="interactions" value="119"/>
</dbReference>
<dbReference type="Proteomes" id="UP000193467">
    <property type="component" value="Unassembled WGS sequence"/>
</dbReference>
<comment type="subcellular location">
    <subcellularLocation>
        <location evidence="1">Membrane</location>
        <topology evidence="1">Multi-pass membrane protein</topology>
    </subcellularLocation>
</comment>
<feature type="transmembrane region" description="Helical" evidence="5">
    <location>
        <begin position="261"/>
        <end position="280"/>
    </location>
</feature>
<gene>
    <name evidence="7" type="ORF">BCR35DRAFT_284292</name>
</gene>